<dbReference type="Gene3D" id="3.40.50.150">
    <property type="entry name" value="Vaccinia Virus protein VP39"/>
    <property type="match status" value="1"/>
</dbReference>
<dbReference type="PANTHER" id="PTHR43464:SF83">
    <property type="entry name" value="MALONYL-[ACYL-CARRIER PROTEIN] O-METHYLTRANSFERASE"/>
    <property type="match status" value="1"/>
</dbReference>
<reference evidence="1" key="1">
    <citation type="submission" date="2024-05" db="EMBL/GenBank/DDBJ databases">
        <authorList>
            <person name="Kim S."/>
            <person name="Heo J."/>
            <person name="Choi H."/>
            <person name="Choi Y."/>
            <person name="Kwon S.-W."/>
            <person name="Kim Y."/>
        </authorList>
    </citation>
    <scope>NUCLEOTIDE SEQUENCE</scope>
    <source>
        <strain evidence="1">KACC 23698</strain>
    </source>
</reference>
<dbReference type="Pfam" id="PF01209">
    <property type="entry name" value="Ubie_methyltran"/>
    <property type="match status" value="1"/>
</dbReference>
<dbReference type="PANTHER" id="PTHR43464">
    <property type="entry name" value="METHYLTRANSFERASE"/>
    <property type="match status" value="1"/>
</dbReference>
<dbReference type="GO" id="GO:0032259">
    <property type="term" value="P:methylation"/>
    <property type="evidence" value="ECO:0007669"/>
    <property type="project" value="UniProtKB-KW"/>
</dbReference>
<dbReference type="InterPro" id="IPR029063">
    <property type="entry name" value="SAM-dependent_MTases_sf"/>
</dbReference>
<dbReference type="AlphaFoldDB" id="A0AAU7JEB2"/>
<keyword evidence="1" id="KW-0808">Transferase</keyword>
<gene>
    <name evidence="1" type="ORF">ABEG18_22715</name>
</gene>
<keyword evidence="1" id="KW-0489">Methyltransferase</keyword>
<dbReference type="GO" id="GO:0008168">
    <property type="term" value="F:methyltransferase activity"/>
    <property type="evidence" value="ECO:0007669"/>
    <property type="project" value="UniProtKB-KW"/>
</dbReference>
<organism evidence="1">
    <name type="scientific">Alsobacter sp. KACC 23698</name>
    <dbReference type="NCBI Taxonomy" id="3149229"/>
    <lineage>
        <taxon>Bacteria</taxon>
        <taxon>Pseudomonadati</taxon>
        <taxon>Pseudomonadota</taxon>
        <taxon>Alphaproteobacteria</taxon>
        <taxon>Hyphomicrobiales</taxon>
        <taxon>Alsobacteraceae</taxon>
        <taxon>Alsobacter</taxon>
    </lineage>
</organism>
<accession>A0AAU7JEB2</accession>
<dbReference type="RefSeq" id="WP_406855318.1">
    <property type="nucleotide sequence ID" value="NZ_CP157484.1"/>
</dbReference>
<sequence length="287" mass="30254">MTSPLLDGGAVASARDQWDRAAAGWNEHGPAIRAWLTHATAAMISMAGVTSGSRVLDVAAGAGDQSLAVAKMVGPKGSVLATDVSPQILAYAELNARSAGYRTIAVKVTDGVSLDVPPESFDAVVCRLGLMFFPSPLDGLRDMFQALRPGGGACTVVFAEPSVNPCLSILMQTALRRAGLPPRDPFAPGALTSLGKPGHIDELFRQAGFQHVATTRLNAPFRAPAVGRYLEFVRSAAGPILEILETLDAAGREAAWCDIEEQLRIYDTPEGWVGPNQLLLTAGRKPL</sequence>
<name>A0AAU7JEB2_9HYPH</name>
<dbReference type="EC" id="2.1.1.-" evidence="1"/>
<proteinExistence type="predicted"/>
<dbReference type="CDD" id="cd02440">
    <property type="entry name" value="AdoMet_MTases"/>
    <property type="match status" value="1"/>
</dbReference>
<dbReference type="SUPFAM" id="SSF53335">
    <property type="entry name" value="S-adenosyl-L-methionine-dependent methyltransferases"/>
    <property type="match status" value="1"/>
</dbReference>
<evidence type="ECO:0000313" key="1">
    <source>
        <dbReference type="EMBL" id="XBO38480.1"/>
    </source>
</evidence>
<dbReference type="EMBL" id="CP157484">
    <property type="protein sequence ID" value="XBO38480.1"/>
    <property type="molecule type" value="Genomic_DNA"/>
</dbReference>
<protein>
    <submittedName>
        <fullName evidence="1">Class I SAM-dependent methyltransferase</fullName>
        <ecNumber evidence="1">2.1.1.-</ecNumber>
    </submittedName>
</protein>